<dbReference type="InterPro" id="IPR017871">
    <property type="entry name" value="ABC_transporter-like_CS"/>
</dbReference>
<evidence type="ECO:0000313" key="11">
    <source>
        <dbReference type="Proteomes" id="UP000667802"/>
    </source>
</evidence>
<evidence type="ECO:0000256" key="5">
    <source>
        <dbReference type="ARBA" id="ARBA00022741"/>
    </source>
</evidence>
<comment type="subcellular location">
    <subcellularLocation>
        <location evidence="1">Cell membrane</location>
    </subcellularLocation>
</comment>
<reference evidence="11" key="1">
    <citation type="journal article" date="2021" name="Science">
        <title>Hunting the eagle killer: A cyanobacterial neurotoxin causes vacuolar myelinopathy.</title>
        <authorList>
            <person name="Breinlinger S."/>
            <person name="Phillips T.J."/>
            <person name="Haram B.N."/>
            <person name="Mares J."/>
            <person name="Martinez Yerena J.A."/>
            <person name="Hrouzek P."/>
            <person name="Sobotka R."/>
            <person name="Henderson W.M."/>
            <person name="Schmieder P."/>
            <person name="Williams S.M."/>
            <person name="Lauderdale J.D."/>
            <person name="Wilde H.D."/>
            <person name="Gerrin W."/>
            <person name="Kust A."/>
            <person name="Washington J.W."/>
            <person name="Wagner C."/>
            <person name="Geier B."/>
            <person name="Liebeke M."/>
            <person name="Enke H."/>
            <person name="Niedermeyer T.H.J."/>
            <person name="Wilde S.B."/>
        </authorList>
    </citation>
    <scope>NUCLEOTIDE SEQUENCE [LARGE SCALE GENOMIC DNA]</scope>
    <source>
        <strain evidence="11">Thurmond2011</strain>
    </source>
</reference>
<dbReference type="EMBL" id="JAALHA020000002">
    <property type="protein sequence ID" value="MDR9894198.1"/>
    <property type="molecule type" value="Genomic_DNA"/>
</dbReference>
<dbReference type="FunFam" id="3.40.50.300:FF:000224">
    <property type="entry name" value="Energy-coupling factor transporter ATP-binding protein EcfA"/>
    <property type="match status" value="1"/>
</dbReference>
<evidence type="ECO:0000256" key="8">
    <source>
        <dbReference type="ARBA" id="ARBA00023136"/>
    </source>
</evidence>
<feature type="domain" description="ABC transporter" evidence="9">
    <location>
        <begin position="6"/>
        <end position="238"/>
    </location>
</feature>
<dbReference type="GO" id="GO:0005524">
    <property type="term" value="F:ATP binding"/>
    <property type="evidence" value="ECO:0007669"/>
    <property type="project" value="UniProtKB-KW"/>
</dbReference>
<protein>
    <submittedName>
        <fullName evidence="10">ATP-binding cassette domain-containing protein</fullName>
    </submittedName>
</protein>
<evidence type="ECO:0000256" key="2">
    <source>
        <dbReference type="ARBA" id="ARBA00005417"/>
    </source>
</evidence>
<sequence length="273" mass="30481">MHHNPISIQNLSYTYPDGTQALREVNLSIKATERVALIGANGSGKSTLQLHLNGIILPQEGQVTIGEWSVCQEYLQLIRNFVGLVFQNPDDQLFMPTVWEDISFGPLNLGLKGEQLRNRVLQAMKSVNLDPELYGQRSTENLSGGEKKRVAIAGVLAMQPQILVFDEPSAQLDPRSRRQLIELLQTLPLTQLIATHDLDLALDLCTRTVVLSQGQIVYDGATEWVMSHPEFLQQHSLESPLCYSRPYCQLEHAPISSVTAFKSARDYKSLSKS</sequence>
<gene>
    <name evidence="10" type="ORF">G7B40_006375</name>
</gene>
<dbReference type="InterPro" id="IPR015856">
    <property type="entry name" value="ABC_transpr_CbiO/EcfA_su"/>
</dbReference>
<dbReference type="InterPro" id="IPR027417">
    <property type="entry name" value="P-loop_NTPase"/>
</dbReference>
<keyword evidence="3" id="KW-0813">Transport</keyword>
<evidence type="ECO:0000256" key="4">
    <source>
        <dbReference type="ARBA" id="ARBA00022475"/>
    </source>
</evidence>
<evidence type="ECO:0000256" key="6">
    <source>
        <dbReference type="ARBA" id="ARBA00022840"/>
    </source>
</evidence>
<evidence type="ECO:0000256" key="1">
    <source>
        <dbReference type="ARBA" id="ARBA00004236"/>
    </source>
</evidence>
<name>A0AAP5M913_9CYAN</name>
<dbReference type="Proteomes" id="UP000667802">
    <property type="component" value="Unassembled WGS sequence"/>
</dbReference>
<dbReference type="GO" id="GO:0043190">
    <property type="term" value="C:ATP-binding cassette (ABC) transporter complex"/>
    <property type="evidence" value="ECO:0007669"/>
    <property type="project" value="TreeGrafter"/>
</dbReference>
<evidence type="ECO:0000259" key="9">
    <source>
        <dbReference type="PROSITE" id="PS50893"/>
    </source>
</evidence>
<keyword evidence="8" id="KW-0472">Membrane</keyword>
<evidence type="ECO:0000256" key="3">
    <source>
        <dbReference type="ARBA" id="ARBA00022448"/>
    </source>
</evidence>
<dbReference type="InterPro" id="IPR050095">
    <property type="entry name" value="ECF_ABC_transporter_ATP-bd"/>
</dbReference>
<evidence type="ECO:0000313" key="10">
    <source>
        <dbReference type="EMBL" id="MDR9894198.1"/>
    </source>
</evidence>
<dbReference type="GO" id="GO:0016887">
    <property type="term" value="F:ATP hydrolysis activity"/>
    <property type="evidence" value="ECO:0007669"/>
    <property type="project" value="InterPro"/>
</dbReference>
<dbReference type="Pfam" id="PF00005">
    <property type="entry name" value="ABC_tran"/>
    <property type="match status" value="1"/>
</dbReference>
<dbReference type="RefSeq" id="WP_208349056.1">
    <property type="nucleotide sequence ID" value="NZ_JAALHA020000002.1"/>
</dbReference>
<organism evidence="10 11">
    <name type="scientific">Aetokthonos hydrillicola Thurmond2011</name>
    <dbReference type="NCBI Taxonomy" id="2712845"/>
    <lineage>
        <taxon>Bacteria</taxon>
        <taxon>Bacillati</taxon>
        <taxon>Cyanobacteriota</taxon>
        <taxon>Cyanophyceae</taxon>
        <taxon>Nostocales</taxon>
        <taxon>Hapalosiphonaceae</taxon>
        <taxon>Aetokthonos</taxon>
    </lineage>
</organism>
<keyword evidence="4" id="KW-1003">Cell membrane</keyword>
<dbReference type="GO" id="GO:0042626">
    <property type="term" value="F:ATPase-coupled transmembrane transporter activity"/>
    <property type="evidence" value="ECO:0007669"/>
    <property type="project" value="TreeGrafter"/>
</dbReference>
<dbReference type="SMART" id="SM00382">
    <property type="entry name" value="AAA"/>
    <property type="match status" value="1"/>
</dbReference>
<dbReference type="SUPFAM" id="SSF52540">
    <property type="entry name" value="P-loop containing nucleoside triphosphate hydrolases"/>
    <property type="match status" value="1"/>
</dbReference>
<evidence type="ECO:0000256" key="7">
    <source>
        <dbReference type="ARBA" id="ARBA00022967"/>
    </source>
</evidence>
<comment type="similarity">
    <text evidence="2">Belongs to the ABC transporter superfamily.</text>
</comment>
<keyword evidence="5" id="KW-0547">Nucleotide-binding</keyword>
<keyword evidence="6 10" id="KW-0067">ATP-binding</keyword>
<dbReference type="PROSITE" id="PS00211">
    <property type="entry name" value="ABC_TRANSPORTER_1"/>
    <property type="match status" value="1"/>
</dbReference>
<dbReference type="PANTHER" id="PTHR43553">
    <property type="entry name" value="HEAVY METAL TRANSPORTER"/>
    <property type="match status" value="1"/>
</dbReference>
<keyword evidence="11" id="KW-1185">Reference proteome</keyword>
<dbReference type="PANTHER" id="PTHR43553:SF24">
    <property type="entry name" value="ENERGY-COUPLING FACTOR TRANSPORTER ATP-BINDING PROTEIN ECFA1"/>
    <property type="match status" value="1"/>
</dbReference>
<dbReference type="InterPro" id="IPR003593">
    <property type="entry name" value="AAA+_ATPase"/>
</dbReference>
<accession>A0AAP5M913</accession>
<dbReference type="InterPro" id="IPR003439">
    <property type="entry name" value="ABC_transporter-like_ATP-bd"/>
</dbReference>
<dbReference type="CDD" id="cd03225">
    <property type="entry name" value="ABC_cobalt_CbiO_domain1"/>
    <property type="match status" value="1"/>
</dbReference>
<dbReference type="AlphaFoldDB" id="A0AAP5M913"/>
<dbReference type="PROSITE" id="PS50893">
    <property type="entry name" value="ABC_TRANSPORTER_2"/>
    <property type="match status" value="1"/>
</dbReference>
<proteinExistence type="inferred from homology"/>
<dbReference type="Gene3D" id="3.40.50.300">
    <property type="entry name" value="P-loop containing nucleotide triphosphate hydrolases"/>
    <property type="match status" value="1"/>
</dbReference>
<keyword evidence="7" id="KW-1278">Translocase</keyword>
<comment type="caution">
    <text evidence="10">The sequence shown here is derived from an EMBL/GenBank/DDBJ whole genome shotgun (WGS) entry which is preliminary data.</text>
</comment>